<dbReference type="Proteomes" id="UP000436088">
    <property type="component" value="Unassembled WGS sequence"/>
</dbReference>
<dbReference type="Gene3D" id="3.20.20.80">
    <property type="entry name" value="Glycosidases"/>
    <property type="match status" value="1"/>
</dbReference>
<keyword evidence="7" id="KW-1185">Reference proteome</keyword>
<dbReference type="Pfam" id="PF17834">
    <property type="entry name" value="GHD"/>
    <property type="match status" value="1"/>
</dbReference>
<dbReference type="SUPFAM" id="SSF51445">
    <property type="entry name" value="(Trans)glycosidases"/>
    <property type="match status" value="1"/>
</dbReference>
<feature type="domain" description="Beta-galactosidase beta-sandwich" evidence="5">
    <location>
        <begin position="156"/>
        <end position="210"/>
    </location>
</feature>
<dbReference type="InterPro" id="IPR031330">
    <property type="entry name" value="Gly_Hdrlase_35_cat"/>
</dbReference>
<dbReference type="AlphaFoldDB" id="A0A6A2XWJ2"/>
<organism evidence="6 7">
    <name type="scientific">Hibiscus syriacus</name>
    <name type="common">Rose of Sharon</name>
    <dbReference type="NCBI Taxonomy" id="106335"/>
    <lineage>
        <taxon>Eukaryota</taxon>
        <taxon>Viridiplantae</taxon>
        <taxon>Streptophyta</taxon>
        <taxon>Embryophyta</taxon>
        <taxon>Tracheophyta</taxon>
        <taxon>Spermatophyta</taxon>
        <taxon>Magnoliopsida</taxon>
        <taxon>eudicotyledons</taxon>
        <taxon>Gunneridae</taxon>
        <taxon>Pentapetalae</taxon>
        <taxon>rosids</taxon>
        <taxon>malvids</taxon>
        <taxon>Malvales</taxon>
        <taxon>Malvaceae</taxon>
        <taxon>Malvoideae</taxon>
        <taxon>Hibiscus</taxon>
    </lineage>
</organism>
<evidence type="ECO:0000259" key="5">
    <source>
        <dbReference type="Pfam" id="PF17834"/>
    </source>
</evidence>
<protein>
    <recommendedName>
        <fullName evidence="3">beta-galactosidase</fullName>
        <ecNumber evidence="3">3.2.1.23</ecNumber>
    </recommendedName>
</protein>
<comment type="caution">
    <text evidence="6">The sequence shown here is derived from an EMBL/GenBank/DDBJ whole genome shotgun (WGS) entry which is preliminary data.</text>
</comment>
<comment type="catalytic activity">
    <reaction evidence="1">
        <text>Hydrolysis of terminal non-reducing beta-D-galactose residues in beta-D-galactosides.</text>
        <dbReference type="EC" id="3.2.1.23"/>
    </reaction>
</comment>
<feature type="domain" description="Glycoside hydrolase 35 catalytic" evidence="4">
    <location>
        <begin position="61"/>
        <end position="94"/>
    </location>
</feature>
<evidence type="ECO:0000256" key="1">
    <source>
        <dbReference type="ARBA" id="ARBA00001412"/>
    </source>
</evidence>
<dbReference type="EC" id="3.2.1.23" evidence="3"/>
<dbReference type="GO" id="GO:0005975">
    <property type="term" value="P:carbohydrate metabolic process"/>
    <property type="evidence" value="ECO:0007669"/>
    <property type="project" value="InterPro"/>
</dbReference>
<evidence type="ECO:0000259" key="4">
    <source>
        <dbReference type="Pfam" id="PF01301"/>
    </source>
</evidence>
<gene>
    <name evidence="6" type="ORF">F3Y22_tig00111989pilonHSYRG00140</name>
</gene>
<evidence type="ECO:0000313" key="7">
    <source>
        <dbReference type="Proteomes" id="UP000436088"/>
    </source>
</evidence>
<dbReference type="PANTHER" id="PTHR23421">
    <property type="entry name" value="BETA-GALACTOSIDASE RELATED"/>
    <property type="match status" value="1"/>
</dbReference>
<dbReference type="InterPro" id="IPR017853">
    <property type="entry name" value="GH"/>
</dbReference>
<evidence type="ECO:0000313" key="6">
    <source>
        <dbReference type="EMBL" id="KAE8671195.1"/>
    </source>
</evidence>
<comment type="similarity">
    <text evidence="2">Belongs to the glycosyl hydrolase 35 family.</text>
</comment>
<name>A0A6A2XWJ2_HIBSY</name>
<dbReference type="InterPro" id="IPR041392">
    <property type="entry name" value="GHD"/>
</dbReference>
<dbReference type="Pfam" id="PF01301">
    <property type="entry name" value="Glyco_hydro_35"/>
    <property type="match status" value="1"/>
</dbReference>
<proteinExistence type="inferred from homology"/>
<evidence type="ECO:0000256" key="2">
    <source>
        <dbReference type="ARBA" id="ARBA00009809"/>
    </source>
</evidence>
<dbReference type="InterPro" id="IPR001944">
    <property type="entry name" value="Glycoside_Hdrlase_35"/>
</dbReference>
<reference evidence="6" key="1">
    <citation type="submission" date="2019-09" db="EMBL/GenBank/DDBJ databases">
        <title>Draft genome information of white flower Hibiscus syriacus.</title>
        <authorList>
            <person name="Kim Y.-M."/>
        </authorList>
    </citation>
    <scope>NUCLEOTIDE SEQUENCE [LARGE SCALE GENOMIC DNA]</scope>
    <source>
        <strain evidence="6">YM2019G1</strain>
    </source>
</reference>
<evidence type="ECO:0000256" key="3">
    <source>
        <dbReference type="ARBA" id="ARBA00012756"/>
    </source>
</evidence>
<dbReference type="EMBL" id="VEPZ02001479">
    <property type="protein sequence ID" value="KAE8671195.1"/>
    <property type="molecule type" value="Genomic_DNA"/>
</dbReference>
<accession>A0A6A2XWJ2</accession>
<dbReference type="GO" id="GO:0004565">
    <property type="term" value="F:beta-galactosidase activity"/>
    <property type="evidence" value="ECO:0007669"/>
    <property type="project" value="UniProtKB-EC"/>
</dbReference>
<sequence length="273" mass="30431">MLSICCRDFAYNYLEGTITSECAMNLTFASIVTYDSRAIVIDGKHHVLVFDSIHYPRSTPDYNFEGRNDLVKFVKLVAAAGLYVNPRIEPYACAKPYIKWAVDMVVSLDTGVPWVMCQQYDALNPIISLGFQDLGLQVDPSLLLVMIMMLRLMSAAAVYKTGSLCSAFLANVDTKSDATVKFNGNSYLLPTWSVSILSDCKNVVLNTAKINSQTVIPSFMHESLNTNANSTDSIVMDTRKMLVVWIVAMFCFSLLRFTESKVAKEEGESKFKI</sequence>